<keyword evidence="3" id="KW-0133">Cell shape</keyword>
<evidence type="ECO:0000256" key="5">
    <source>
        <dbReference type="ARBA" id="ARBA00023136"/>
    </source>
</evidence>
<feature type="transmembrane region" description="Helical" evidence="6">
    <location>
        <begin position="47"/>
        <end position="68"/>
    </location>
</feature>
<evidence type="ECO:0000256" key="1">
    <source>
        <dbReference type="ARBA" id="ARBA00004141"/>
    </source>
</evidence>
<feature type="transmembrane region" description="Helical" evidence="6">
    <location>
        <begin position="75"/>
        <end position="93"/>
    </location>
</feature>
<proteinExistence type="predicted"/>
<sequence>MRSNFLRQFDWWMGLSVLVLVAFGFAAIYSVALSQSLGEFISLKKQAIALGIGLVLIIGLVGSNYRVLLSFSPHLYVLGILLLLAVLFFGETVRGTTGWFRLGGFSFQPVEFMKLALILVLARYFSGRQGLSLRWREIFATGGLALFPSALVLFQPDLGSAFVLIATWGVLLLFARVSKRQLLILLGIAIFLAAAGWRLVRWVKATMSLNR</sequence>
<dbReference type="GO" id="GO:0051301">
    <property type="term" value="P:cell division"/>
    <property type="evidence" value="ECO:0007669"/>
    <property type="project" value="InterPro"/>
</dbReference>
<comment type="subcellular location">
    <subcellularLocation>
        <location evidence="1">Membrane</location>
        <topology evidence="1">Multi-pass membrane protein</topology>
    </subcellularLocation>
</comment>
<keyword evidence="5 6" id="KW-0472">Membrane</keyword>
<name>A0A0G1XZ52_9BACT</name>
<evidence type="ECO:0000313" key="8">
    <source>
        <dbReference type="Proteomes" id="UP000033865"/>
    </source>
</evidence>
<keyword evidence="4 6" id="KW-1133">Transmembrane helix</keyword>
<organism evidence="7 8">
    <name type="scientific">Candidatus Uhrbacteria bacterium GW2011_GWC2_53_7</name>
    <dbReference type="NCBI Taxonomy" id="1618986"/>
    <lineage>
        <taxon>Bacteria</taxon>
        <taxon>Candidatus Uhriibacteriota</taxon>
    </lineage>
</organism>
<dbReference type="GO" id="GO:0032153">
    <property type="term" value="C:cell division site"/>
    <property type="evidence" value="ECO:0007669"/>
    <property type="project" value="TreeGrafter"/>
</dbReference>
<gene>
    <name evidence="7" type="ORF">UY82_C0024G0012</name>
</gene>
<evidence type="ECO:0000256" key="6">
    <source>
        <dbReference type="SAM" id="Phobius"/>
    </source>
</evidence>
<feature type="transmembrane region" description="Helical" evidence="6">
    <location>
        <begin position="12"/>
        <end position="32"/>
    </location>
</feature>
<comment type="caution">
    <text evidence="7">The sequence shown here is derived from an EMBL/GenBank/DDBJ whole genome shotgun (WGS) entry which is preliminary data.</text>
</comment>
<reference evidence="7 8" key="1">
    <citation type="journal article" date="2015" name="Nature">
        <title>rRNA introns, odd ribosomes, and small enigmatic genomes across a large radiation of phyla.</title>
        <authorList>
            <person name="Brown C.T."/>
            <person name="Hug L.A."/>
            <person name="Thomas B.C."/>
            <person name="Sharon I."/>
            <person name="Castelle C.J."/>
            <person name="Singh A."/>
            <person name="Wilkins M.J."/>
            <person name="Williams K.H."/>
            <person name="Banfield J.F."/>
        </authorList>
    </citation>
    <scope>NUCLEOTIDE SEQUENCE [LARGE SCALE GENOMIC DNA]</scope>
</reference>
<dbReference type="Pfam" id="PF01098">
    <property type="entry name" value="FTSW_RODA_SPOVE"/>
    <property type="match status" value="1"/>
</dbReference>
<feature type="transmembrane region" description="Helical" evidence="6">
    <location>
        <begin position="182"/>
        <end position="200"/>
    </location>
</feature>
<evidence type="ECO:0000256" key="2">
    <source>
        <dbReference type="ARBA" id="ARBA00022692"/>
    </source>
</evidence>
<dbReference type="Proteomes" id="UP000033865">
    <property type="component" value="Unassembled WGS sequence"/>
</dbReference>
<feature type="transmembrane region" description="Helical" evidence="6">
    <location>
        <begin position="137"/>
        <end position="154"/>
    </location>
</feature>
<evidence type="ECO:0000256" key="3">
    <source>
        <dbReference type="ARBA" id="ARBA00022960"/>
    </source>
</evidence>
<protein>
    <submittedName>
        <fullName evidence="7">Rod shape-determining protein RodA</fullName>
    </submittedName>
</protein>
<evidence type="ECO:0000256" key="4">
    <source>
        <dbReference type="ARBA" id="ARBA00022989"/>
    </source>
</evidence>
<evidence type="ECO:0000313" key="7">
    <source>
        <dbReference type="EMBL" id="KKW36463.1"/>
    </source>
</evidence>
<feature type="transmembrane region" description="Helical" evidence="6">
    <location>
        <begin position="105"/>
        <end position="125"/>
    </location>
</feature>
<dbReference type="InterPro" id="IPR001182">
    <property type="entry name" value="FtsW/RodA"/>
</dbReference>
<dbReference type="AlphaFoldDB" id="A0A0G1XZ52"/>
<keyword evidence="2 6" id="KW-0812">Transmembrane</keyword>
<dbReference type="EMBL" id="LCRN01000024">
    <property type="protein sequence ID" value="KKW36463.1"/>
    <property type="molecule type" value="Genomic_DNA"/>
</dbReference>
<dbReference type="PANTHER" id="PTHR30474">
    <property type="entry name" value="CELL CYCLE PROTEIN"/>
    <property type="match status" value="1"/>
</dbReference>
<dbReference type="GO" id="GO:0008360">
    <property type="term" value="P:regulation of cell shape"/>
    <property type="evidence" value="ECO:0007669"/>
    <property type="project" value="UniProtKB-KW"/>
</dbReference>
<dbReference type="GO" id="GO:0015648">
    <property type="term" value="F:lipid-linked peptidoglycan transporter activity"/>
    <property type="evidence" value="ECO:0007669"/>
    <property type="project" value="TreeGrafter"/>
</dbReference>
<dbReference type="GO" id="GO:0005886">
    <property type="term" value="C:plasma membrane"/>
    <property type="evidence" value="ECO:0007669"/>
    <property type="project" value="TreeGrafter"/>
</dbReference>
<feature type="transmembrane region" description="Helical" evidence="6">
    <location>
        <begin position="160"/>
        <end position="175"/>
    </location>
</feature>
<accession>A0A0G1XZ52</accession>